<evidence type="ECO:0000256" key="8">
    <source>
        <dbReference type="ARBA" id="ARBA00048348"/>
    </source>
</evidence>
<organism evidence="11">
    <name type="scientific">Thraustotheca clavata</name>
    <dbReference type="NCBI Taxonomy" id="74557"/>
    <lineage>
        <taxon>Eukaryota</taxon>
        <taxon>Sar</taxon>
        <taxon>Stramenopiles</taxon>
        <taxon>Oomycota</taxon>
        <taxon>Saprolegniomycetes</taxon>
        <taxon>Saprolegniales</taxon>
        <taxon>Achlyaceae</taxon>
        <taxon>Thraustotheca</taxon>
    </lineage>
</organism>
<dbReference type="GO" id="GO:0008270">
    <property type="term" value="F:zinc ion binding"/>
    <property type="evidence" value="ECO:0007669"/>
    <property type="project" value="UniProtKB-UniRule"/>
</dbReference>
<evidence type="ECO:0000256" key="1">
    <source>
        <dbReference type="ARBA" id="ARBA00001947"/>
    </source>
</evidence>
<evidence type="ECO:0000256" key="3">
    <source>
        <dbReference type="ARBA" id="ARBA00010718"/>
    </source>
</evidence>
<dbReference type="EMBL" id="JNBS01000363">
    <property type="protein sequence ID" value="OQS06244.1"/>
    <property type="molecule type" value="Genomic_DNA"/>
</dbReference>
<accession>A0A0A7CM11</accession>
<dbReference type="CDD" id="cd03124">
    <property type="entry name" value="alpha_CA_prokaryotic_like"/>
    <property type="match status" value="1"/>
</dbReference>
<dbReference type="EC" id="4.2.1.1" evidence="4 9"/>
<evidence type="ECO:0000256" key="4">
    <source>
        <dbReference type="ARBA" id="ARBA00012925"/>
    </source>
</evidence>
<comment type="function">
    <text evidence="2 9">Reversible hydration of carbon dioxide.</text>
</comment>
<dbReference type="InterPro" id="IPR041891">
    <property type="entry name" value="Alpha_CA_prokaryot-like"/>
</dbReference>
<feature type="signal peptide" evidence="9">
    <location>
        <begin position="1"/>
        <end position="19"/>
    </location>
</feature>
<sequence>MRPFFTLTILSSLLAAVSSAKLRTVLKSQSPIDIRDVSAFPNNNDVQVNFPSTCNGDFKNDGETLKLSWDGDQCSQLKLEDKSFAGLQFHFHTPSEHRVRGYQYPFEMHMVHQATDKSLAVLGVFFEVGPKDNEFLNQVWPSISQLGDSGTNVTVSNIAGSILRIGAENGFYRYQGSLTTPPYTEGVEWTVVREVQKISQAQLDAYKAKIVNPNAREA</sequence>
<dbReference type="GO" id="GO:0004089">
    <property type="term" value="F:carbonate dehydratase activity"/>
    <property type="evidence" value="ECO:0007669"/>
    <property type="project" value="UniProtKB-UniRule"/>
</dbReference>
<comment type="catalytic activity">
    <reaction evidence="8 9">
        <text>hydrogencarbonate + H(+) = CO2 + H2O</text>
        <dbReference type="Rhea" id="RHEA:10748"/>
        <dbReference type="ChEBI" id="CHEBI:15377"/>
        <dbReference type="ChEBI" id="CHEBI:15378"/>
        <dbReference type="ChEBI" id="CHEBI:16526"/>
        <dbReference type="ChEBI" id="CHEBI:17544"/>
        <dbReference type="EC" id="4.2.1.1"/>
    </reaction>
</comment>
<dbReference type="STRING" id="74557.A0A0A7CM11"/>
<dbReference type="SUPFAM" id="SSF51069">
    <property type="entry name" value="Carbonic anhydrase"/>
    <property type="match status" value="1"/>
</dbReference>
<protein>
    <recommendedName>
        <fullName evidence="4 9">Carbonic anhydrase</fullName>
        <ecNumber evidence="4 9">4.2.1.1</ecNumber>
    </recommendedName>
</protein>
<evidence type="ECO:0000256" key="5">
    <source>
        <dbReference type="ARBA" id="ARBA00022723"/>
    </source>
</evidence>
<evidence type="ECO:0000313" key="13">
    <source>
        <dbReference type="Proteomes" id="UP000243217"/>
    </source>
</evidence>
<evidence type="ECO:0000256" key="2">
    <source>
        <dbReference type="ARBA" id="ARBA00002904"/>
    </source>
</evidence>
<comment type="similarity">
    <text evidence="3 9">Belongs to the alpha-carbonic anhydrase family.</text>
</comment>
<evidence type="ECO:0000313" key="11">
    <source>
        <dbReference type="EMBL" id="AIG55434.1"/>
    </source>
</evidence>
<dbReference type="InterPro" id="IPR001148">
    <property type="entry name" value="CA_dom"/>
</dbReference>
<keyword evidence="7 9" id="KW-0456">Lyase</keyword>
<evidence type="ECO:0000259" key="10">
    <source>
        <dbReference type="PROSITE" id="PS51144"/>
    </source>
</evidence>
<dbReference type="Proteomes" id="UP000243217">
    <property type="component" value="Unassembled WGS sequence"/>
</dbReference>
<evidence type="ECO:0000313" key="12">
    <source>
        <dbReference type="EMBL" id="OQS06244.1"/>
    </source>
</evidence>
<evidence type="ECO:0000256" key="7">
    <source>
        <dbReference type="ARBA" id="ARBA00023239"/>
    </source>
</evidence>
<dbReference type="PANTHER" id="PTHR18952:SF265">
    <property type="entry name" value="CARBONIC ANHYDRASE"/>
    <property type="match status" value="1"/>
</dbReference>
<dbReference type="PANTHER" id="PTHR18952">
    <property type="entry name" value="CARBONIC ANHYDRASE"/>
    <property type="match status" value="1"/>
</dbReference>
<dbReference type="InterPro" id="IPR023561">
    <property type="entry name" value="Carbonic_anhydrase_a-class"/>
</dbReference>
<dbReference type="Pfam" id="PF00194">
    <property type="entry name" value="Carb_anhydrase"/>
    <property type="match status" value="1"/>
</dbReference>
<dbReference type="PROSITE" id="PS51144">
    <property type="entry name" value="ALPHA_CA_2"/>
    <property type="match status" value="1"/>
</dbReference>
<proteinExistence type="inferred from homology"/>
<name>A0A0A7CM11_9STRA</name>
<dbReference type="EMBL" id="KM037973">
    <property type="protein sequence ID" value="AIG55434.1"/>
    <property type="molecule type" value="Genomic_DNA"/>
</dbReference>
<dbReference type="InterPro" id="IPR018338">
    <property type="entry name" value="Carbonic_anhydrase_a-class_CS"/>
</dbReference>
<keyword evidence="6 9" id="KW-0862">Zinc</keyword>
<keyword evidence="5 9" id="KW-0479">Metal-binding</keyword>
<evidence type="ECO:0000256" key="9">
    <source>
        <dbReference type="RuleBase" id="RU367011"/>
    </source>
</evidence>
<dbReference type="SMART" id="SM01057">
    <property type="entry name" value="Carb_anhydrase"/>
    <property type="match status" value="1"/>
</dbReference>
<feature type="domain" description="Alpha-carbonic anhydrase" evidence="10">
    <location>
        <begin position="1"/>
        <end position="218"/>
    </location>
</feature>
<dbReference type="Gene3D" id="3.10.200.10">
    <property type="entry name" value="Alpha carbonic anhydrase"/>
    <property type="match status" value="1"/>
</dbReference>
<reference evidence="11 13" key="1">
    <citation type="journal article" date="2014" name="Genome Biol. Evol.">
        <title>The secreted proteins of Achlya hypogyna and Thraustotheca clavata identify the ancestral oomycete secretome and reveal gene acquisitions by horizontal gene transfer.</title>
        <authorList>
            <person name="Misner I."/>
            <person name="Blouin N."/>
            <person name="Leonard G."/>
            <person name="Richards T.A."/>
            <person name="Lane C.E."/>
        </authorList>
    </citation>
    <scope>NUCLEOTIDE SEQUENCE</scope>
    <source>
        <strain evidence="11 13">ATCC 34112</strain>
    </source>
</reference>
<dbReference type="OrthoDB" id="429145at2759"/>
<dbReference type="AlphaFoldDB" id="A0A0A7CM11"/>
<comment type="cofactor">
    <cofactor evidence="1 9">
        <name>Zn(2+)</name>
        <dbReference type="ChEBI" id="CHEBI:29105"/>
    </cofactor>
</comment>
<dbReference type="InterPro" id="IPR036398">
    <property type="entry name" value="CA_dom_sf"/>
</dbReference>
<keyword evidence="13" id="KW-1185">Reference proteome</keyword>
<dbReference type="PROSITE" id="PS00162">
    <property type="entry name" value="ALPHA_CA_1"/>
    <property type="match status" value="1"/>
</dbReference>
<evidence type="ECO:0000256" key="6">
    <source>
        <dbReference type="ARBA" id="ARBA00022833"/>
    </source>
</evidence>
<gene>
    <name evidence="12" type="ORF">THRCLA_01707</name>
</gene>
<keyword evidence="9" id="KW-0732">Signal</keyword>
<feature type="chain" id="PRO_5002038010" description="Carbonic anhydrase" evidence="9">
    <location>
        <begin position="20"/>
        <end position="218"/>
    </location>
</feature>